<dbReference type="InterPro" id="IPR011992">
    <property type="entry name" value="EF-hand-dom_pair"/>
</dbReference>
<reference evidence="2 3" key="1">
    <citation type="journal article" date="2022" name="Nat. Ecol. Evol.">
        <title>A masculinizing supergene underlies an exaggerated male reproductive morph in a spider.</title>
        <authorList>
            <person name="Hendrickx F."/>
            <person name="De Corte Z."/>
            <person name="Sonet G."/>
            <person name="Van Belleghem S.M."/>
            <person name="Kostlbacher S."/>
            <person name="Vangestel C."/>
        </authorList>
    </citation>
    <scope>NUCLEOTIDE SEQUENCE [LARGE SCALE GENOMIC DNA]</scope>
    <source>
        <strain evidence="2">W744_W776</strain>
    </source>
</reference>
<dbReference type="InterPro" id="IPR008907">
    <property type="entry name" value="TPP/p25"/>
</dbReference>
<organism evidence="2 3">
    <name type="scientific">Oedothorax gibbosus</name>
    <dbReference type="NCBI Taxonomy" id="931172"/>
    <lineage>
        <taxon>Eukaryota</taxon>
        <taxon>Metazoa</taxon>
        <taxon>Ecdysozoa</taxon>
        <taxon>Arthropoda</taxon>
        <taxon>Chelicerata</taxon>
        <taxon>Arachnida</taxon>
        <taxon>Araneae</taxon>
        <taxon>Araneomorphae</taxon>
        <taxon>Entelegynae</taxon>
        <taxon>Araneoidea</taxon>
        <taxon>Linyphiidae</taxon>
        <taxon>Erigoninae</taxon>
        <taxon>Oedothorax</taxon>
    </lineage>
</organism>
<dbReference type="Pfam" id="PF05517">
    <property type="entry name" value="p25-alpha"/>
    <property type="match status" value="1"/>
</dbReference>
<protein>
    <submittedName>
        <fullName evidence="2">Uncharacterized protein</fullName>
    </submittedName>
</protein>
<gene>
    <name evidence="2" type="ORF">JTE90_004132</name>
</gene>
<dbReference type="EMBL" id="JAFNEN010000476">
    <property type="protein sequence ID" value="KAG8182194.1"/>
    <property type="molecule type" value="Genomic_DNA"/>
</dbReference>
<accession>A0AAV6UDA9</accession>
<keyword evidence="3" id="KW-1185">Reference proteome</keyword>
<name>A0AAV6UDA9_9ARAC</name>
<sequence>MSDPVPIVPKTIGEYFRVFAAMDDPESDNGHRISFKNVRRWFQRAEIMGQPEQDGVLFQFSDLRYAFCRVAKKRERIDCDQFCQMLEIIAREQRIDTQMIVQRLKVSEMMASSMSRLFEGQY</sequence>
<evidence type="ECO:0000313" key="2">
    <source>
        <dbReference type="EMBL" id="KAG8182194.1"/>
    </source>
</evidence>
<evidence type="ECO:0000313" key="3">
    <source>
        <dbReference type="Proteomes" id="UP000827092"/>
    </source>
</evidence>
<dbReference type="SUPFAM" id="SSF47473">
    <property type="entry name" value="EF-hand"/>
    <property type="match status" value="1"/>
</dbReference>
<comment type="similarity">
    <text evidence="1">Belongs to the TPPP family.</text>
</comment>
<dbReference type="GO" id="GO:0046785">
    <property type="term" value="P:microtubule polymerization"/>
    <property type="evidence" value="ECO:0007669"/>
    <property type="project" value="InterPro"/>
</dbReference>
<evidence type="ECO:0000256" key="1">
    <source>
        <dbReference type="ARBA" id="ARBA00010994"/>
    </source>
</evidence>
<dbReference type="Gene3D" id="1.10.238.10">
    <property type="entry name" value="EF-hand"/>
    <property type="match status" value="1"/>
</dbReference>
<dbReference type="GO" id="GO:0015631">
    <property type="term" value="F:tubulin binding"/>
    <property type="evidence" value="ECO:0007669"/>
    <property type="project" value="InterPro"/>
</dbReference>
<comment type="caution">
    <text evidence="2">The sequence shown here is derived from an EMBL/GenBank/DDBJ whole genome shotgun (WGS) entry which is preliminary data.</text>
</comment>
<dbReference type="Proteomes" id="UP000827092">
    <property type="component" value="Unassembled WGS sequence"/>
</dbReference>
<proteinExistence type="inferred from homology"/>
<dbReference type="AlphaFoldDB" id="A0AAV6UDA9"/>